<dbReference type="RefSeq" id="WP_035378496.1">
    <property type="nucleotide sequence ID" value="NZ_AZQP01000009.1"/>
</dbReference>
<reference evidence="1 2" key="1">
    <citation type="journal article" date="2014" name="Genome Announc.">
        <title>Draft Genome Sequence of Fervidicella metallireducens Strain AeBT, an Iron-Reducing Thermoanaerobe from the Great Artesian Basin.</title>
        <authorList>
            <person name="Patel B.K."/>
        </authorList>
    </citation>
    <scope>NUCLEOTIDE SEQUENCE [LARGE SCALE GENOMIC DNA]</scope>
    <source>
        <strain evidence="1 2">AeB</strain>
    </source>
</reference>
<dbReference type="Proteomes" id="UP000019681">
    <property type="component" value="Unassembled WGS sequence"/>
</dbReference>
<keyword evidence="1" id="KW-0966">Cell projection</keyword>
<dbReference type="PANTHER" id="PTHR30531">
    <property type="entry name" value="FLAGELLAR BIOSYNTHETIC PROTEIN FLHB"/>
    <property type="match status" value="1"/>
</dbReference>
<keyword evidence="1" id="KW-0969">Cilium</keyword>
<dbReference type="GO" id="GO:0009306">
    <property type="term" value="P:protein secretion"/>
    <property type="evidence" value="ECO:0007669"/>
    <property type="project" value="InterPro"/>
</dbReference>
<evidence type="ECO:0000313" key="1">
    <source>
        <dbReference type="EMBL" id="EYE89040.1"/>
    </source>
</evidence>
<accession>A0A017RYR2</accession>
<gene>
    <name evidence="1" type="ORF">Q428_04335</name>
</gene>
<dbReference type="OrthoDB" id="9810419at2"/>
<dbReference type="EMBL" id="AZQP01000009">
    <property type="protein sequence ID" value="EYE89040.1"/>
    <property type="molecule type" value="Genomic_DNA"/>
</dbReference>
<dbReference type="STRING" id="1403537.Q428_04335"/>
<dbReference type="Pfam" id="PF01312">
    <property type="entry name" value="Bac_export_2"/>
    <property type="match status" value="1"/>
</dbReference>
<dbReference type="Gene3D" id="3.40.1690.10">
    <property type="entry name" value="secretion proteins EscU"/>
    <property type="match status" value="1"/>
</dbReference>
<proteinExistence type="predicted"/>
<dbReference type="GO" id="GO:0005886">
    <property type="term" value="C:plasma membrane"/>
    <property type="evidence" value="ECO:0007669"/>
    <property type="project" value="TreeGrafter"/>
</dbReference>
<dbReference type="AlphaFoldDB" id="A0A017RYR2"/>
<organism evidence="1 2">
    <name type="scientific">Fervidicella metallireducens AeB</name>
    <dbReference type="NCBI Taxonomy" id="1403537"/>
    <lineage>
        <taxon>Bacteria</taxon>
        <taxon>Bacillati</taxon>
        <taxon>Bacillota</taxon>
        <taxon>Clostridia</taxon>
        <taxon>Eubacteriales</taxon>
        <taxon>Clostridiaceae</taxon>
        <taxon>Fervidicella</taxon>
    </lineage>
</organism>
<protein>
    <submittedName>
        <fullName evidence="1">Flagellar biosynthesis</fullName>
    </submittedName>
</protein>
<dbReference type="InterPro" id="IPR029025">
    <property type="entry name" value="T3SS_substrate_exporter_C"/>
</dbReference>
<comment type="caution">
    <text evidence="1">The sequence shown here is derived from an EMBL/GenBank/DDBJ whole genome shotgun (WGS) entry which is preliminary data.</text>
</comment>
<evidence type="ECO:0000313" key="2">
    <source>
        <dbReference type="Proteomes" id="UP000019681"/>
    </source>
</evidence>
<dbReference type="PANTHER" id="PTHR30531:SF12">
    <property type="entry name" value="FLAGELLAR BIOSYNTHETIC PROTEIN FLHB"/>
    <property type="match status" value="1"/>
</dbReference>
<sequence length="87" mass="9635">MKRKKAVALKYDKGYKAPIVTALGAGKIAESIINLASENKIPIVENKDLTESLSMLNLGDTIPQELYETVAEIIAYIHRISSKIEDF</sequence>
<dbReference type="InterPro" id="IPR006135">
    <property type="entry name" value="T3SS_substrate_exporter"/>
</dbReference>
<keyword evidence="1" id="KW-0282">Flagellum</keyword>
<keyword evidence="2" id="KW-1185">Reference proteome</keyword>
<dbReference type="SUPFAM" id="SSF160544">
    <property type="entry name" value="EscU C-terminal domain-like"/>
    <property type="match status" value="1"/>
</dbReference>
<name>A0A017RYR2_9CLOT</name>